<accession>A0A411E7Y6</accession>
<evidence type="ECO:0000313" key="3">
    <source>
        <dbReference type="EMBL" id="QBA63845.1"/>
    </source>
</evidence>
<dbReference type="CDD" id="cd02440">
    <property type="entry name" value="AdoMet_MTases"/>
    <property type="match status" value="1"/>
</dbReference>
<dbReference type="OrthoDB" id="1000417at2"/>
<dbReference type="Pfam" id="PF03602">
    <property type="entry name" value="Cons_hypoth95"/>
    <property type="match status" value="1"/>
</dbReference>
<feature type="domain" description="PG-1098 ferredoxin-like" evidence="2">
    <location>
        <begin position="280"/>
        <end position="322"/>
    </location>
</feature>
<dbReference type="Proteomes" id="UP000290889">
    <property type="component" value="Chromosome"/>
</dbReference>
<dbReference type="AlphaFoldDB" id="A0A411E7Y6"/>
<evidence type="ECO:0000259" key="2">
    <source>
        <dbReference type="Pfam" id="PF22013"/>
    </source>
</evidence>
<proteinExistence type="predicted"/>
<dbReference type="EMBL" id="CP035544">
    <property type="protein sequence ID" value="QBA63845.1"/>
    <property type="molecule type" value="Genomic_DNA"/>
</dbReference>
<dbReference type="InterPro" id="IPR029063">
    <property type="entry name" value="SAM-dependent_MTases_sf"/>
</dbReference>
<dbReference type="InterPro" id="IPR041497">
    <property type="entry name" value="Thump-like"/>
</dbReference>
<keyword evidence="4" id="KW-1185">Reference proteome</keyword>
<dbReference type="Pfam" id="PF22013">
    <property type="entry name" value="PG_1098_Fer"/>
    <property type="match status" value="1"/>
</dbReference>
<dbReference type="InterPro" id="IPR054168">
    <property type="entry name" value="PG_1098_Fer"/>
</dbReference>
<protein>
    <submittedName>
        <fullName evidence="3">Class I SAM-dependent methyltransferase</fullName>
    </submittedName>
</protein>
<name>A0A411E7Y6_9FLAO</name>
<keyword evidence="3" id="KW-0808">Transferase</keyword>
<evidence type="ECO:0000259" key="1">
    <source>
        <dbReference type="Pfam" id="PF18096"/>
    </source>
</evidence>
<dbReference type="KEGG" id="mur:EQY75_04425"/>
<dbReference type="PANTHER" id="PTHR14741:SF32">
    <property type="entry name" value="TRIMETHYLGUANOSINE SYNTHASE"/>
    <property type="match status" value="1"/>
</dbReference>
<evidence type="ECO:0000313" key="4">
    <source>
        <dbReference type="Proteomes" id="UP000290889"/>
    </source>
</evidence>
<organism evidence="3 4">
    <name type="scientific">Muriicola soli</name>
    <dbReference type="NCBI Taxonomy" id="2507538"/>
    <lineage>
        <taxon>Bacteria</taxon>
        <taxon>Pseudomonadati</taxon>
        <taxon>Bacteroidota</taxon>
        <taxon>Flavobacteriia</taxon>
        <taxon>Flavobacteriales</taxon>
        <taxon>Flavobacteriaceae</taxon>
        <taxon>Muriicola</taxon>
    </lineage>
</organism>
<dbReference type="GO" id="GO:0032259">
    <property type="term" value="P:methylation"/>
    <property type="evidence" value="ECO:0007669"/>
    <property type="project" value="UniProtKB-KW"/>
</dbReference>
<sequence>MNKNILKTGLQDFIENNYNTDIVSVLLSKPRFLQISAQELGQQLYGKKKAEEKLPTWFKTPGIYYPNRVQLEQTSSEITAAHKASMLSGNQVADLSGGFGVDTYFFSRKIPRVTYCEIDPELNEIVRQNATALGINNVDFHCADGIEFLKNTATEFDWIYLDPSRRDQDKKKVFQLADCSPDVILHRDLLLRKAGAVMIKTSPLLDLSAGIEQLKEVAEIHVVAVDNEVKELLWILRKDSPNKEVKITAVNFTKSEQQVFEFERNKEKIASCSFSDPLTYLYEPNSAVLKAGAFKAICRAHDVKKLHEHSHLYTSDALISFPGRVFRIEEIKPYNSAVLKTIKGSKVNVSTRNFPERVAAIRKKFKLKDGGDKYLFFTINKDNQRIVIQCTKDISS</sequence>
<feature type="domain" description="THUMP-like" evidence="1">
    <location>
        <begin position="323"/>
        <end position="392"/>
    </location>
</feature>
<dbReference type="SUPFAM" id="SSF53335">
    <property type="entry name" value="S-adenosyl-L-methionine-dependent methyltransferases"/>
    <property type="match status" value="1"/>
</dbReference>
<dbReference type="PANTHER" id="PTHR14741">
    <property type="entry name" value="S-ADENOSYLMETHIONINE-DEPENDENT METHYLTRANSFERASE RELATED"/>
    <property type="match status" value="1"/>
</dbReference>
<reference evidence="3 4" key="1">
    <citation type="submission" date="2019-01" db="EMBL/GenBank/DDBJ databases">
        <title>Muriicola soli sp. nov., isolated from soil.</title>
        <authorList>
            <person name="Kang H.J."/>
            <person name="Kim S.B."/>
        </authorList>
    </citation>
    <scope>NUCLEOTIDE SEQUENCE [LARGE SCALE GENOMIC DNA]</scope>
    <source>
        <strain evidence="3 4">MMS17-SY002</strain>
    </source>
</reference>
<dbReference type="RefSeq" id="WP_129603221.1">
    <property type="nucleotide sequence ID" value="NZ_CP035544.1"/>
</dbReference>
<keyword evidence="3" id="KW-0489">Methyltransferase</keyword>
<dbReference type="Gene3D" id="1.10.10.1110">
    <property type="entry name" value="Methyltransferase PG1098, N-terminal domain"/>
    <property type="match status" value="1"/>
</dbReference>
<dbReference type="Gene3D" id="3.40.50.150">
    <property type="entry name" value="Vaccinia Virus protein VP39"/>
    <property type="match status" value="1"/>
</dbReference>
<dbReference type="Pfam" id="PF18096">
    <property type="entry name" value="Thump_like"/>
    <property type="match status" value="1"/>
</dbReference>
<gene>
    <name evidence="3" type="ORF">EQY75_04425</name>
</gene>
<dbReference type="GO" id="GO:0008168">
    <property type="term" value="F:methyltransferase activity"/>
    <property type="evidence" value="ECO:0007669"/>
    <property type="project" value="UniProtKB-KW"/>
</dbReference>